<gene>
    <name evidence="3" type="ORF">AA0114_g6405</name>
</gene>
<dbReference type="GO" id="GO:0030674">
    <property type="term" value="F:protein-macromolecule adaptor activity"/>
    <property type="evidence" value="ECO:0007669"/>
    <property type="project" value="TreeGrafter"/>
</dbReference>
<dbReference type="EMBL" id="PDXA01000019">
    <property type="protein sequence ID" value="RYN49727.1"/>
    <property type="molecule type" value="Genomic_DNA"/>
</dbReference>
<dbReference type="GO" id="GO:0005829">
    <property type="term" value="C:cytosol"/>
    <property type="evidence" value="ECO:0007669"/>
    <property type="project" value="TreeGrafter"/>
</dbReference>
<dbReference type="PANTHER" id="PTHR11188:SF166">
    <property type="entry name" value="ARRESTIN (OR S-ANTIGEN), N-TERMINAL DOMAIN PROTEIN (AFU_ORTHOLOGUE AFUA_7G02050)"/>
    <property type="match status" value="1"/>
</dbReference>
<dbReference type="SUPFAM" id="SSF81296">
    <property type="entry name" value="E set domains"/>
    <property type="match status" value="1"/>
</dbReference>
<feature type="domain" description="Arrestin-like N-terminal" evidence="2">
    <location>
        <begin position="4"/>
        <end position="114"/>
    </location>
</feature>
<dbReference type="AlphaFoldDB" id="A0A4Q4MFF4"/>
<organism evidence="3 4">
    <name type="scientific">Alternaria tenuissima</name>
    <dbReference type="NCBI Taxonomy" id="119927"/>
    <lineage>
        <taxon>Eukaryota</taxon>
        <taxon>Fungi</taxon>
        <taxon>Dikarya</taxon>
        <taxon>Ascomycota</taxon>
        <taxon>Pezizomycotina</taxon>
        <taxon>Dothideomycetes</taxon>
        <taxon>Pleosporomycetidae</taxon>
        <taxon>Pleosporales</taxon>
        <taxon>Pleosporineae</taxon>
        <taxon>Pleosporaceae</taxon>
        <taxon>Alternaria</taxon>
        <taxon>Alternaria sect. Alternaria</taxon>
        <taxon>Alternaria alternata complex</taxon>
    </lineage>
</organism>
<dbReference type="InterPro" id="IPR011021">
    <property type="entry name" value="Arrestin-like_N"/>
</dbReference>
<proteinExistence type="predicted"/>
<dbReference type="PANTHER" id="PTHR11188">
    <property type="entry name" value="ARRESTIN DOMAIN CONTAINING PROTEIN"/>
    <property type="match status" value="1"/>
</dbReference>
<protein>
    <recommendedName>
        <fullName evidence="2">Arrestin-like N-terminal domain-containing protein</fullName>
    </recommendedName>
</protein>
<sequence>MDTSIQLDHPKAIFSNGDPITGNIVIYCPTSITKVSKITATLVGESVLSYTDTSGLLMDREQQDKHRFAHDFQVIFPSRHDQRVLGAEKSVRLGFGYHSFRFALRIPDAVECSSCPPNSPAVSPVCNEKYAVQSPSSSHDMLPPSMHDIVDGAAISYRIDVAVTSIRSIFKSTIKTNLNITVWPMETHNQYLGSLSKENSTFPCVKTVQATIMGPYAQLPALVVSPTEYMHHLSAAIPPAQISISAHLLPDYSILRNRHMMIRLSISKLNEFAYSLYLQSFQMLLVGYTDIKAKGPSLTNTQISCWTIQSMSNLGLPVLHYSESVGTEKYIDRSLWEGEALPDTIVPSFDSCGLARRYELDISMGFQCRDTKDQAGRILLVQLRTPVHVSSGIRPGRKLESGDDKKLFLNGELVPISMRSQDDMGTQDENRHGATQRVGAANEDYGKPMDPPPTYEEATIRSW</sequence>
<dbReference type="CDD" id="cd22952">
    <property type="entry name" value="ART10-like"/>
    <property type="match status" value="1"/>
</dbReference>
<dbReference type="InterPro" id="IPR014756">
    <property type="entry name" value="Ig_E-set"/>
</dbReference>
<dbReference type="Pfam" id="PF00339">
    <property type="entry name" value="Arrestin_N"/>
    <property type="match status" value="1"/>
</dbReference>
<feature type="region of interest" description="Disordered" evidence="1">
    <location>
        <begin position="419"/>
        <end position="463"/>
    </location>
</feature>
<comment type="caution">
    <text evidence="3">The sequence shown here is derived from an EMBL/GenBank/DDBJ whole genome shotgun (WGS) entry which is preliminary data.</text>
</comment>
<dbReference type="GO" id="GO:0031625">
    <property type="term" value="F:ubiquitin protein ligase binding"/>
    <property type="evidence" value="ECO:0007669"/>
    <property type="project" value="TreeGrafter"/>
</dbReference>
<reference evidence="4" key="1">
    <citation type="journal article" date="2019" name="bioRxiv">
        <title>Genomics, evolutionary history and diagnostics of the Alternaria alternata species group including apple and Asian pear pathotypes.</title>
        <authorList>
            <person name="Armitage A.D."/>
            <person name="Cockerton H.M."/>
            <person name="Sreenivasaprasad S."/>
            <person name="Woodhall J.W."/>
            <person name="Lane C.R."/>
            <person name="Harrison R.J."/>
            <person name="Clarkson J.P."/>
        </authorList>
    </citation>
    <scope>NUCLEOTIDE SEQUENCE [LARGE SCALE GENOMIC DNA]</scope>
    <source>
        <strain evidence="4">FERA 1082</strain>
    </source>
</reference>
<evidence type="ECO:0000259" key="2">
    <source>
        <dbReference type="Pfam" id="PF00339"/>
    </source>
</evidence>
<evidence type="ECO:0000313" key="4">
    <source>
        <dbReference type="Proteomes" id="UP000292402"/>
    </source>
</evidence>
<name>A0A4Q4MFF4_9PLEO</name>
<dbReference type="GO" id="GO:0070086">
    <property type="term" value="P:ubiquitin-dependent endocytosis"/>
    <property type="evidence" value="ECO:0007669"/>
    <property type="project" value="TreeGrafter"/>
</dbReference>
<dbReference type="GO" id="GO:0005886">
    <property type="term" value="C:plasma membrane"/>
    <property type="evidence" value="ECO:0007669"/>
    <property type="project" value="TreeGrafter"/>
</dbReference>
<dbReference type="Proteomes" id="UP000292402">
    <property type="component" value="Unassembled WGS sequence"/>
</dbReference>
<accession>A0A4Q4MFF4</accession>
<evidence type="ECO:0000313" key="3">
    <source>
        <dbReference type="EMBL" id="RYN49727.1"/>
    </source>
</evidence>
<dbReference type="InterPro" id="IPR014752">
    <property type="entry name" value="Arrestin-like_C"/>
</dbReference>
<evidence type="ECO:0000256" key="1">
    <source>
        <dbReference type="SAM" id="MobiDB-lite"/>
    </source>
</evidence>
<dbReference type="InterPro" id="IPR050357">
    <property type="entry name" value="Arrestin_domain-protein"/>
</dbReference>
<dbReference type="Gene3D" id="2.60.40.640">
    <property type="match status" value="1"/>
</dbReference>